<keyword evidence="2" id="KW-1185">Reference proteome</keyword>
<accession>A0A5B7H9V6</accession>
<protein>
    <submittedName>
        <fullName evidence="1">Uncharacterized protein</fullName>
    </submittedName>
</protein>
<reference evidence="1 2" key="1">
    <citation type="submission" date="2019-05" db="EMBL/GenBank/DDBJ databases">
        <title>Another draft genome of Portunus trituberculatus and its Hox gene families provides insights of decapod evolution.</title>
        <authorList>
            <person name="Jeong J.-H."/>
            <person name="Song I."/>
            <person name="Kim S."/>
            <person name="Choi T."/>
            <person name="Kim D."/>
            <person name="Ryu S."/>
            <person name="Kim W."/>
        </authorList>
    </citation>
    <scope>NUCLEOTIDE SEQUENCE [LARGE SCALE GENOMIC DNA]</scope>
    <source>
        <tissue evidence="1">Muscle</tissue>
    </source>
</reference>
<organism evidence="1 2">
    <name type="scientific">Portunus trituberculatus</name>
    <name type="common">Swimming crab</name>
    <name type="synonym">Neptunus trituberculatus</name>
    <dbReference type="NCBI Taxonomy" id="210409"/>
    <lineage>
        <taxon>Eukaryota</taxon>
        <taxon>Metazoa</taxon>
        <taxon>Ecdysozoa</taxon>
        <taxon>Arthropoda</taxon>
        <taxon>Crustacea</taxon>
        <taxon>Multicrustacea</taxon>
        <taxon>Malacostraca</taxon>
        <taxon>Eumalacostraca</taxon>
        <taxon>Eucarida</taxon>
        <taxon>Decapoda</taxon>
        <taxon>Pleocyemata</taxon>
        <taxon>Brachyura</taxon>
        <taxon>Eubrachyura</taxon>
        <taxon>Portunoidea</taxon>
        <taxon>Portunidae</taxon>
        <taxon>Portuninae</taxon>
        <taxon>Portunus</taxon>
    </lineage>
</organism>
<gene>
    <name evidence="1" type="ORF">E2C01_060738</name>
</gene>
<name>A0A5B7H9V6_PORTR</name>
<dbReference type="EMBL" id="VSRR010024973">
    <property type="protein sequence ID" value="MPC66589.1"/>
    <property type="molecule type" value="Genomic_DNA"/>
</dbReference>
<comment type="caution">
    <text evidence="1">The sequence shown here is derived from an EMBL/GenBank/DDBJ whole genome shotgun (WGS) entry which is preliminary data.</text>
</comment>
<proteinExistence type="predicted"/>
<dbReference type="AlphaFoldDB" id="A0A5B7H9V6"/>
<evidence type="ECO:0000313" key="2">
    <source>
        <dbReference type="Proteomes" id="UP000324222"/>
    </source>
</evidence>
<sequence length="63" mass="7167">MELSDGDWPLECCCWQDNYGDMSAMGRNGSCESIPWLKKSIIIRGGGGYTKMERKRMTGTRMK</sequence>
<evidence type="ECO:0000313" key="1">
    <source>
        <dbReference type="EMBL" id="MPC66589.1"/>
    </source>
</evidence>
<dbReference type="Proteomes" id="UP000324222">
    <property type="component" value="Unassembled WGS sequence"/>
</dbReference>